<dbReference type="RefSeq" id="XP_024695015.1">
    <property type="nucleotide sequence ID" value="XM_024836767.1"/>
</dbReference>
<dbReference type="PANTHER" id="PTHR47573:SF1">
    <property type="entry name" value="PROTEIN AF-9 HOMOLOG"/>
    <property type="match status" value="1"/>
</dbReference>
<evidence type="ECO:0000256" key="3">
    <source>
        <dbReference type="ARBA" id="ARBA00023163"/>
    </source>
</evidence>
<comment type="caution">
    <text evidence="8">The sequence shown here is derived from an EMBL/GenBank/DDBJ whole genome shotgun (WGS) entry which is preliminary data.</text>
</comment>
<keyword evidence="4 5" id="KW-0539">Nucleus</keyword>
<evidence type="ECO:0000313" key="9">
    <source>
        <dbReference type="Proteomes" id="UP000234254"/>
    </source>
</evidence>
<dbReference type="InterPro" id="IPR055129">
    <property type="entry name" value="YEATS_dom"/>
</dbReference>
<protein>
    <recommendedName>
        <fullName evidence="1">Protein AF-9 homolog</fullName>
    </recommendedName>
</protein>
<feature type="compositionally biased region" description="Polar residues" evidence="6">
    <location>
        <begin position="164"/>
        <end position="182"/>
    </location>
</feature>
<evidence type="ECO:0000313" key="8">
    <source>
        <dbReference type="EMBL" id="PKY06421.1"/>
    </source>
</evidence>
<sequence>MPSAAGTKRVRGTSIFRPFIFGSEAQPFDPAKKPSNVPADHTHQWRVFVKGVNGEDISYWLKKVQFKLHETYAQNVRTVEQPPFEVTETGWGEFEIQIKLYFVPESTEKPQTLWHSLKLHPYGPDAEARKERRDAVISQNYEEVVFNEPVEQFYDLLTGGPASAQPQKGKSGKNTKQAQQPQRGGRTAEIPLHETNENPYSRDTERKEMDRLGDATRTVEQMIKEEKQRLVEREKRLAELRESEGVPAHTKKR</sequence>
<dbReference type="OrthoDB" id="16041at2759"/>
<keyword evidence="9" id="KW-1185">Reference proteome</keyword>
<feature type="compositionally biased region" description="Basic and acidic residues" evidence="6">
    <location>
        <begin position="191"/>
        <end position="214"/>
    </location>
</feature>
<feature type="region of interest" description="Disordered" evidence="6">
    <location>
        <begin position="157"/>
        <end position="229"/>
    </location>
</feature>
<dbReference type="EMBL" id="MSFM01000003">
    <property type="protein sequence ID" value="PKY06421.1"/>
    <property type="molecule type" value="Genomic_DNA"/>
</dbReference>
<evidence type="ECO:0000259" key="7">
    <source>
        <dbReference type="PROSITE" id="PS51037"/>
    </source>
</evidence>
<dbReference type="InterPro" id="IPR038704">
    <property type="entry name" value="YEAST_sf"/>
</dbReference>
<evidence type="ECO:0000256" key="5">
    <source>
        <dbReference type="PROSITE-ProRule" id="PRU00376"/>
    </source>
</evidence>
<dbReference type="GeneID" id="36544291"/>
<dbReference type="Gene3D" id="2.60.40.1970">
    <property type="entry name" value="YEATS domain"/>
    <property type="match status" value="1"/>
</dbReference>
<dbReference type="VEuPathDB" id="FungiDB:P168DRAFT_288368"/>
<keyword evidence="2" id="KW-0805">Transcription regulation</keyword>
<evidence type="ECO:0000256" key="1">
    <source>
        <dbReference type="ARBA" id="ARBA00022408"/>
    </source>
</evidence>
<dbReference type="PROSITE" id="PS51037">
    <property type="entry name" value="YEATS"/>
    <property type="match status" value="1"/>
</dbReference>
<proteinExistence type="predicted"/>
<keyword evidence="3" id="KW-0804">Transcription</keyword>
<evidence type="ECO:0000256" key="2">
    <source>
        <dbReference type="ARBA" id="ARBA00023015"/>
    </source>
</evidence>
<dbReference type="GO" id="GO:0006355">
    <property type="term" value="P:regulation of DNA-templated transcription"/>
    <property type="evidence" value="ECO:0007669"/>
    <property type="project" value="InterPro"/>
</dbReference>
<reference evidence="8" key="1">
    <citation type="submission" date="2016-12" db="EMBL/GenBank/DDBJ databases">
        <title>The genomes of Aspergillus section Nigri reveals drivers in fungal speciation.</title>
        <authorList>
            <consortium name="DOE Joint Genome Institute"/>
            <person name="Vesth T.C."/>
            <person name="Nybo J."/>
            <person name="Theobald S."/>
            <person name="Brandl J."/>
            <person name="Frisvad J.C."/>
            <person name="Nielsen K.F."/>
            <person name="Lyhne E.K."/>
            <person name="Kogle M.E."/>
            <person name="Kuo A."/>
            <person name="Riley R."/>
            <person name="Clum A."/>
            <person name="Nolan M."/>
            <person name="Lipzen A."/>
            <person name="Salamov A."/>
            <person name="Henrissat B."/>
            <person name="Wiebenga A."/>
            <person name="De vries R.P."/>
            <person name="Grigoriev I.V."/>
            <person name="Mortensen U.H."/>
            <person name="Andersen M.R."/>
            <person name="Baker S.E."/>
        </authorList>
    </citation>
    <scope>NUCLEOTIDE SEQUENCE</scope>
    <source>
        <strain evidence="8">IBT 28561</strain>
    </source>
</reference>
<dbReference type="InterPro" id="IPR005033">
    <property type="entry name" value="YEATS"/>
</dbReference>
<name>A0A2I1D957_ASPC2</name>
<dbReference type="GO" id="GO:0000785">
    <property type="term" value="C:chromatin"/>
    <property type="evidence" value="ECO:0007669"/>
    <property type="project" value="UniProtKB-ARBA"/>
</dbReference>
<dbReference type="GO" id="GO:0005634">
    <property type="term" value="C:nucleus"/>
    <property type="evidence" value="ECO:0007669"/>
    <property type="project" value="UniProtKB-SubCell"/>
</dbReference>
<feature type="domain" description="YEATS" evidence="7">
    <location>
        <begin position="9"/>
        <end position="160"/>
    </location>
</feature>
<organism evidence="8 9">
    <name type="scientific">Aspergillus campestris (strain IBT 28561)</name>
    <dbReference type="NCBI Taxonomy" id="1392248"/>
    <lineage>
        <taxon>Eukaryota</taxon>
        <taxon>Fungi</taxon>
        <taxon>Dikarya</taxon>
        <taxon>Ascomycota</taxon>
        <taxon>Pezizomycotina</taxon>
        <taxon>Eurotiomycetes</taxon>
        <taxon>Eurotiomycetidae</taxon>
        <taxon>Eurotiales</taxon>
        <taxon>Aspergillaceae</taxon>
        <taxon>Aspergillus</taxon>
        <taxon>Aspergillus subgen. Circumdati</taxon>
    </lineage>
</organism>
<dbReference type="Pfam" id="PF03366">
    <property type="entry name" value="YEATS"/>
    <property type="match status" value="1"/>
</dbReference>
<dbReference type="PANTHER" id="PTHR47573">
    <property type="entry name" value="PROTEIN AF-9 HOMOLOG"/>
    <property type="match status" value="1"/>
</dbReference>
<dbReference type="AlphaFoldDB" id="A0A2I1D957"/>
<dbReference type="CDD" id="cd16908">
    <property type="entry name" value="YEATS_Yaf9_like"/>
    <property type="match status" value="1"/>
</dbReference>
<comment type="subcellular location">
    <subcellularLocation>
        <location evidence="5">Nucleus</location>
    </subcellularLocation>
</comment>
<dbReference type="Proteomes" id="UP000234254">
    <property type="component" value="Unassembled WGS sequence"/>
</dbReference>
<evidence type="ECO:0000256" key="4">
    <source>
        <dbReference type="ARBA" id="ARBA00023242"/>
    </source>
</evidence>
<accession>A0A2I1D957</accession>
<dbReference type="GO" id="GO:0016740">
    <property type="term" value="F:transferase activity"/>
    <property type="evidence" value="ECO:0007669"/>
    <property type="project" value="UniProtKB-KW"/>
</dbReference>
<gene>
    <name evidence="8" type="ORF">P168DRAFT_288368</name>
</gene>
<evidence type="ECO:0000256" key="6">
    <source>
        <dbReference type="SAM" id="MobiDB-lite"/>
    </source>
</evidence>